<dbReference type="GO" id="GO:0051539">
    <property type="term" value="F:4 iron, 4 sulfur cluster binding"/>
    <property type="evidence" value="ECO:0007669"/>
    <property type="project" value="UniProtKB-KW"/>
</dbReference>
<organism evidence="9 10">
    <name type="scientific">Candidatus Eisenbergiella merdipullorum</name>
    <dbReference type="NCBI Taxonomy" id="2838553"/>
    <lineage>
        <taxon>Bacteria</taxon>
        <taxon>Bacillati</taxon>
        <taxon>Bacillota</taxon>
        <taxon>Clostridia</taxon>
        <taxon>Lachnospirales</taxon>
        <taxon>Lachnospiraceae</taxon>
        <taxon>Eisenbergiella</taxon>
    </lineage>
</organism>
<name>A0A9D2I4X3_9FIRM</name>
<dbReference type="SUPFAM" id="SSF56014">
    <property type="entry name" value="Nitrite and sulphite reductase 4Fe-4S domain-like"/>
    <property type="match status" value="2"/>
</dbReference>
<keyword evidence="5" id="KW-0408">Iron</keyword>
<evidence type="ECO:0000256" key="2">
    <source>
        <dbReference type="ARBA" id="ARBA00022617"/>
    </source>
</evidence>
<dbReference type="Proteomes" id="UP000886858">
    <property type="component" value="Unassembled WGS sequence"/>
</dbReference>
<evidence type="ECO:0000313" key="9">
    <source>
        <dbReference type="EMBL" id="HJA92801.1"/>
    </source>
</evidence>
<comment type="caution">
    <text evidence="9">The sequence shown here is derived from an EMBL/GenBank/DDBJ whole genome shotgun (WGS) entry which is preliminary data.</text>
</comment>
<evidence type="ECO:0000259" key="8">
    <source>
        <dbReference type="Pfam" id="PF03460"/>
    </source>
</evidence>
<reference evidence="9" key="1">
    <citation type="journal article" date="2021" name="PeerJ">
        <title>Extensive microbial diversity within the chicken gut microbiome revealed by metagenomics and culture.</title>
        <authorList>
            <person name="Gilroy R."/>
            <person name="Ravi A."/>
            <person name="Getino M."/>
            <person name="Pursley I."/>
            <person name="Horton D.L."/>
            <person name="Alikhan N.F."/>
            <person name="Baker D."/>
            <person name="Gharbi K."/>
            <person name="Hall N."/>
            <person name="Watson M."/>
            <person name="Adriaenssens E.M."/>
            <person name="Foster-Nyarko E."/>
            <person name="Jarju S."/>
            <person name="Secka A."/>
            <person name="Antonio M."/>
            <person name="Oren A."/>
            <person name="Chaudhuri R.R."/>
            <person name="La Ragione R."/>
            <person name="Hildebrand F."/>
            <person name="Pallen M.J."/>
        </authorList>
    </citation>
    <scope>NUCLEOTIDE SEQUENCE</scope>
    <source>
        <strain evidence="9">CHK179-7159</strain>
    </source>
</reference>
<evidence type="ECO:0000256" key="1">
    <source>
        <dbReference type="ARBA" id="ARBA00022485"/>
    </source>
</evidence>
<evidence type="ECO:0000256" key="5">
    <source>
        <dbReference type="ARBA" id="ARBA00023004"/>
    </source>
</evidence>
<dbReference type="InterPro" id="IPR051329">
    <property type="entry name" value="NIR_SIR_4Fe-4S"/>
</dbReference>
<sequence>MAGSRKQLDISSIREEMKEFREKTDAFYAGEMDKGAYKSFSGRFGSYAQKGGKASMLRLRMPAGRVTKEKLKFVADEIAAHQVKRAHFTTCQTIQLHDLSGEEAYEIMRDALDVGIVTLGGGGDYPRNVMCSPLSGVEQGECFNPLPWAEAAGEYLMTLIDAQKMPRKLKVAFSNSPKNITHATFRDLGFTARPDGKFDVYSAGGLGNNPRMGVLVAEAVEPSDILYYIKAMWLTFLAYGNYESRAKARTRYMQEALGGPEAYAKAYREKLDEVFASGEDMKLSVTETPLTKRGDGSTAEGFRVIPQKQEGLYSVLYHPIGGQPPVTWFASIYERIKDMDEVELRLSPDETVYIINLTGKEAEEVLKATEGGAENLFETSVSCIGGTTCQVGPRDSQGLLAACVKAVREAHLPADALPQIHISGCTSSCGTHQTGAIGFNGTVKMIDKVAQPAFFLHVNGRDGQADACIGTQLGAVLEKDIPSFLVELGKTVADSGLSYFAWKDANPGKLEALAGKYIG</sequence>
<keyword evidence="6" id="KW-0411">Iron-sulfur</keyword>
<dbReference type="GO" id="GO:0020037">
    <property type="term" value="F:heme binding"/>
    <property type="evidence" value="ECO:0007669"/>
    <property type="project" value="InterPro"/>
</dbReference>
<dbReference type="PANTHER" id="PTHR32439:SF9">
    <property type="entry name" value="BLR3264 PROTEIN"/>
    <property type="match status" value="1"/>
</dbReference>
<evidence type="ECO:0000259" key="7">
    <source>
        <dbReference type="Pfam" id="PF01077"/>
    </source>
</evidence>
<dbReference type="InterPro" id="IPR006067">
    <property type="entry name" value="NO2/SO3_Rdtase_4Fe4S_dom"/>
</dbReference>
<dbReference type="InterPro" id="IPR005117">
    <property type="entry name" value="NiRdtase/SiRdtase_haem-b_fer"/>
</dbReference>
<keyword evidence="4" id="KW-0560">Oxidoreductase</keyword>
<dbReference type="Pfam" id="PF01077">
    <property type="entry name" value="NIR_SIR"/>
    <property type="match status" value="1"/>
</dbReference>
<dbReference type="GO" id="GO:0016491">
    <property type="term" value="F:oxidoreductase activity"/>
    <property type="evidence" value="ECO:0007669"/>
    <property type="project" value="UniProtKB-KW"/>
</dbReference>
<protein>
    <submittedName>
        <fullName evidence="9">Nitrite/sulfite reductase</fullName>
    </submittedName>
</protein>
<gene>
    <name evidence="9" type="ORF">H9717_06750</name>
</gene>
<dbReference type="InterPro" id="IPR045854">
    <property type="entry name" value="NO2/SO3_Rdtase_4Fe4S_sf"/>
</dbReference>
<dbReference type="AlphaFoldDB" id="A0A9D2I4X3"/>
<keyword evidence="3" id="KW-0479">Metal-binding</keyword>
<dbReference type="EMBL" id="DWYY01000072">
    <property type="protein sequence ID" value="HJA92801.1"/>
    <property type="molecule type" value="Genomic_DNA"/>
</dbReference>
<evidence type="ECO:0000313" key="10">
    <source>
        <dbReference type="Proteomes" id="UP000886858"/>
    </source>
</evidence>
<dbReference type="Gene3D" id="3.30.413.10">
    <property type="entry name" value="Sulfite Reductase Hemoprotein, domain 1"/>
    <property type="match status" value="2"/>
</dbReference>
<keyword evidence="2" id="KW-0349">Heme</keyword>
<feature type="domain" description="Nitrite/sulphite reductase 4Fe-4S" evidence="7">
    <location>
        <begin position="123"/>
        <end position="270"/>
    </location>
</feature>
<dbReference type="InterPro" id="IPR036136">
    <property type="entry name" value="Nit/Sulf_reduc_fer-like_dom_sf"/>
</dbReference>
<accession>A0A9D2I4X3</accession>
<evidence type="ECO:0000256" key="6">
    <source>
        <dbReference type="ARBA" id="ARBA00023014"/>
    </source>
</evidence>
<keyword evidence="1" id="KW-0004">4Fe-4S</keyword>
<feature type="domain" description="Nitrite/Sulfite reductase ferredoxin-like" evidence="8">
    <location>
        <begin position="48"/>
        <end position="110"/>
    </location>
</feature>
<dbReference type="Gene3D" id="3.90.480.10">
    <property type="entry name" value="Sulfite Reductase Hemoprotein,Domain 2"/>
    <property type="match status" value="1"/>
</dbReference>
<proteinExistence type="predicted"/>
<evidence type="ECO:0000256" key="4">
    <source>
        <dbReference type="ARBA" id="ARBA00023002"/>
    </source>
</evidence>
<dbReference type="GO" id="GO:0046872">
    <property type="term" value="F:metal ion binding"/>
    <property type="evidence" value="ECO:0007669"/>
    <property type="project" value="UniProtKB-KW"/>
</dbReference>
<dbReference type="PANTHER" id="PTHR32439">
    <property type="entry name" value="FERREDOXIN--NITRITE REDUCTASE, CHLOROPLASTIC"/>
    <property type="match status" value="1"/>
</dbReference>
<dbReference type="Pfam" id="PF03460">
    <property type="entry name" value="NIR_SIR_ferr"/>
    <property type="match status" value="1"/>
</dbReference>
<evidence type="ECO:0000256" key="3">
    <source>
        <dbReference type="ARBA" id="ARBA00022723"/>
    </source>
</evidence>
<dbReference type="SUPFAM" id="SSF55124">
    <property type="entry name" value="Nitrite/Sulfite reductase N-terminal domain-like"/>
    <property type="match status" value="2"/>
</dbReference>
<reference evidence="9" key="2">
    <citation type="submission" date="2021-04" db="EMBL/GenBank/DDBJ databases">
        <authorList>
            <person name="Gilroy R."/>
        </authorList>
    </citation>
    <scope>NUCLEOTIDE SEQUENCE</scope>
    <source>
        <strain evidence="9">CHK179-7159</strain>
    </source>
</reference>